<dbReference type="AlphaFoldDB" id="A0A9Q3XAV6"/>
<sequence length="64" mass="6585">MQKVLKAVLWLLPLIFGVGFLAPVIAEGLVAAGIAAPFGLGALTFGLLVGGFWGAFATVTGRWI</sequence>
<proteinExistence type="predicted"/>
<dbReference type="Proteomes" id="UP000824927">
    <property type="component" value="Unassembled WGS sequence"/>
</dbReference>
<reference evidence="2" key="1">
    <citation type="submission" date="2021-06" db="EMBL/GenBank/DDBJ databases">
        <title>50 bacteria genomes isolated from Dapeng, Shenzhen, China.</title>
        <authorList>
            <person name="Zheng W."/>
            <person name="Yu S."/>
            <person name="Huang Y."/>
        </authorList>
    </citation>
    <scope>NUCLEOTIDE SEQUENCE</scope>
    <source>
        <strain evidence="2">DP4N28-2</strain>
    </source>
</reference>
<dbReference type="RefSeq" id="WP_222406262.1">
    <property type="nucleotide sequence ID" value="NZ_JAHVKP010000001.1"/>
</dbReference>
<organism evidence="2 3">
    <name type="scientific">Qipengyuania aquimaris</name>
    <dbReference type="NCBI Taxonomy" id="255984"/>
    <lineage>
        <taxon>Bacteria</taxon>
        <taxon>Pseudomonadati</taxon>
        <taxon>Pseudomonadota</taxon>
        <taxon>Alphaproteobacteria</taxon>
        <taxon>Sphingomonadales</taxon>
        <taxon>Erythrobacteraceae</taxon>
        <taxon>Qipengyuania</taxon>
    </lineage>
</organism>
<feature type="transmembrane region" description="Helical" evidence="1">
    <location>
        <begin position="36"/>
        <end position="59"/>
    </location>
</feature>
<keyword evidence="1" id="KW-0812">Transmembrane</keyword>
<name>A0A9Q3XAV6_9SPHN</name>
<dbReference type="EMBL" id="JAHVKP010000001">
    <property type="protein sequence ID" value="MBY6216788.1"/>
    <property type="molecule type" value="Genomic_DNA"/>
</dbReference>
<keyword evidence="1" id="KW-1133">Transmembrane helix</keyword>
<evidence type="ECO:0000313" key="2">
    <source>
        <dbReference type="EMBL" id="MBY6216788.1"/>
    </source>
</evidence>
<accession>A0A9Q3XAV6</accession>
<evidence type="ECO:0000256" key="1">
    <source>
        <dbReference type="SAM" id="Phobius"/>
    </source>
</evidence>
<keyword evidence="1" id="KW-0472">Membrane</keyword>
<gene>
    <name evidence="2" type="ORF">KUV31_00350</name>
</gene>
<comment type="caution">
    <text evidence="2">The sequence shown here is derived from an EMBL/GenBank/DDBJ whole genome shotgun (WGS) entry which is preliminary data.</text>
</comment>
<protein>
    <submittedName>
        <fullName evidence="2">Uncharacterized protein</fullName>
    </submittedName>
</protein>
<evidence type="ECO:0000313" key="3">
    <source>
        <dbReference type="Proteomes" id="UP000824927"/>
    </source>
</evidence>